<dbReference type="Gene3D" id="3.30.70.660">
    <property type="entry name" value="Pseudouridine synthase I, catalytic domain, C-terminal subdomain"/>
    <property type="match status" value="1"/>
</dbReference>
<dbReference type="Gene3D" id="3.30.70.580">
    <property type="entry name" value="Pseudouridine synthase I, catalytic domain, N-terminal subdomain"/>
    <property type="match status" value="1"/>
</dbReference>
<proteinExistence type="inferred from homology"/>
<evidence type="ECO:0000313" key="5">
    <source>
        <dbReference type="EMBL" id="CAB4577576.1"/>
    </source>
</evidence>
<evidence type="ECO:0000256" key="1">
    <source>
        <dbReference type="ARBA" id="ARBA00009375"/>
    </source>
</evidence>
<feature type="domain" description="Pseudouridine synthase I TruA alpha/beta" evidence="4">
    <location>
        <begin position="162"/>
        <end position="264"/>
    </location>
</feature>
<dbReference type="CDD" id="cd02570">
    <property type="entry name" value="PseudoU_synth_EcTruA"/>
    <property type="match status" value="1"/>
</dbReference>
<dbReference type="HAMAP" id="MF_00171">
    <property type="entry name" value="TruA"/>
    <property type="match status" value="1"/>
</dbReference>
<name>A0A6J6ENW6_9ZZZZ</name>
<reference evidence="5" key="1">
    <citation type="submission" date="2020-05" db="EMBL/GenBank/DDBJ databases">
        <authorList>
            <person name="Chiriac C."/>
            <person name="Salcher M."/>
            <person name="Ghai R."/>
            <person name="Kavagutti S V."/>
        </authorList>
    </citation>
    <scope>NUCLEOTIDE SEQUENCE</scope>
</reference>
<dbReference type="AlphaFoldDB" id="A0A6J6ENW6"/>
<dbReference type="InterPro" id="IPR001406">
    <property type="entry name" value="PsdUridine_synth_TruA"/>
</dbReference>
<dbReference type="EMBL" id="CAEZTO010000033">
    <property type="protein sequence ID" value="CAB4577576.1"/>
    <property type="molecule type" value="Genomic_DNA"/>
</dbReference>
<dbReference type="GO" id="GO:0031119">
    <property type="term" value="P:tRNA pseudouridine synthesis"/>
    <property type="evidence" value="ECO:0007669"/>
    <property type="project" value="TreeGrafter"/>
</dbReference>
<comment type="similarity">
    <text evidence="1">Belongs to the tRNA pseudouridine synthase TruA family.</text>
</comment>
<dbReference type="NCBIfam" id="TIGR00071">
    <property type="entry name" value="hisT_truA"/>
    <property type="match status" value="1"/>
</dbReference>
<accession>A0A6J6ENW6</accession>
<protein>
    <submittedName>
        <fullName evidence="5">Unannotated protein</fullName>
    </submittedName>
</protein>
<dbReference type="SUPFAM" id="SSF55120">
    <property type="entry name" value="Pseudouridine synthase"/>
    <property type="match status" value="1"/>
</dbReference>
<dbReference type="GO" id="GO:0009982">
    <property type="term" value="F:pseudouridine synthase activity"/>
    <property type="evidence" value="ECO:0007669"/>
    <property type="project" value="InterPro"/>
</dbReference>
<dbReference type="InterPro" id="IPR020094">
    <property type="entry name" value="TruA/RsuA/RluB/E/F_N"/>
</dbReference>
<dbReference type="PIRSF" id="PIRSF001430">
    <property type="entry name" value="tRNA_psdUrid_synth"/>
    <property type="match status" value="1"/>
</dbReference>
<dbReference type="PANTHER" id="PTHR11142:SF0">
    <property type="entry name" value="TRNA PSEUDOURIDINE SYNTHASE-LIKE 1"/>
    <property type="match status" value="1"/>
</dbReference>
<keyword evidence="3" id="KW-0413">Isomerase</keyword>
<keyword evidence="2" id="KW-0819">tRNA processing</keyword>
<dbReference type="PANTHER" id="PTHR11142">
    <property type="entry name" value="PSEUDOURIDYLATE SYNTHASE"/>
    <property type="match status" value="1"/>
</dbReference>
<organism evidence="5">
    <name type="scientific">freshwater metagenome</name>
    <dbReference type="NCBI Taxonomy" id="449393"/>
    <lineage>
        <taxon>unclassified sequences</taxon>
        <taxon>metagenomes</taxon>
        <taxon>ecological metagenomes</taxon>
    </lineage>
</organism>
<sequence>MSAPAGVSGGLTRFRIDLSYDGTDFAGWAKQPNLRTVQGELLRALTEILGKSSEDFFMRVGGRTDAGVHADHQVCHIDLSDAQLKRIGRNPLSAVRINSLLPTDIAVLDVQLAKPGFDARFSAIGRSYVYAIADSQCAPNPKWVRYTLTHPRLLSVEKMNSAAKKLIGLKDFGAFCRPREGATTIRELKKLTVKREKDGRILVFVSADAFCHNMVRALVGALMAAGEGKLSPTELAKLQQAAKRTSAFKVVGPQGLSLSEIRYPAASQLAKQAEKARNIRSSEEISV</sequence>
<evidence type="ECO:0000256" key="3">
    <source>
        <dbReference type="ARBA" id="ARBA00023235"/>
    </source>
</evidence>
<gene>
    <name evidence="5" type="ORF">UFOPK1693_01110</name>
</gene>
<dbReference type="GO" id="GO:0003723">
    <property type="term" value="F:RNA binding"/>
    <property type="evidence" value="ECO:0007669"/>
    <property type="project" value="InterPro"/>
</dbReference>
<dbReference type="InterPro" id="IPR020103">
    <property type="entry name" value="PsdUridine_synth_cat_dom_sf"/>
</dbReference>
<dbReference type="Pfam" id="PF01416">
    <property type="entry name" value="PseudoU_synth_1"/>
    <property type="match status" value="1"/>
</dbReference>
<dbReference type="InterPro" id="IPR020095">
    <property type="entry name" value="PsdUridine_synth_TruA_C"/>
</dbReference>
<evidence type="ECO:0000259" key="4">
    <source>
        <dbReference type="Pfam" id="PF01416"/>
    </source>
</evidence>
<evidence type="ECO:0000256" key="2">
    <source>
        <dbReference type="ARBA" id="ARBA00022694"/>
    </source>
</evidence>
<dbReference type="InterPro" id="IPR020097">
    <property type="entry name" value="PsdUridine_synth_TruA_a/b_dom"/>
</dbReference>